<proteinExistence type="predicted"/>
<evidence type="ECO:0000313" key="1">
    <source>
        <dbReference type="EMBL" id="GAA5134656.1"/>
    </source>
</evidence>
<sequence>MTGALIDEETVLAALRLAIRAPSVHNSQPWAWRVYGNTVDLYADSSRHIPATDPQGRDLVMSCGAALHHLLVALAASGWAGRVRRLPDPQRPDHLATIELARGTPTGTDADLTAVIPRRRTDRRRFSPWAVPGEVIGGMTELAERHGLTLQAVTEPRLRWHLYKAIAAAAEMQEADPLYAAELARWSGRLPGATDGVPSANVPSPAPARGRMPMRAYARPAVVESPGQGEPENAALLLLSTFTDTRASWLRAGEVTSAVLLTATLAGLASSPLTQPLEVHETRAFVRDRVGAKKTAHPQILLRLGWALPGARELPATPRRPLDDVVAIGR</sequence>
<dbReference type="InterPro" id="IPR050627">
    <property type="entry name" value="Nitroreductase/BluB"/>
</dbReference>
<dbReference type="InterPro" id="IPR000415">
    <property type="entry name" value="Nitroreductase-like"/>
</dbReference>
<dbReference type="Proteomes" id="UP001500804">
    <property type="component" value="Unassembled WGS sequence"/>
</dbReference>
<organism evidence="1 2">
    <name type="scientific">Pseudonocardia adelaidensis</name>
    <dbReference type="NCBI Taxonomy" id="648754"/>
    <lineage>
        <taxon>Bacteria</taxon>
        <taxon>Bacillati</taxon>
        <taxon>Actinomycetota</taxon>
        <taxon>Actinomycetes</taxon>
        <taxon>Pseudonocardiales</taxon>
        <taxon>Pseudonocardiaceae</taxon>
        <taxon>Pseudonocardia</taxon>
    </lineage>
</organism>
<keyword evidence="2" id="KW-1185">Reference proteome</keyword>
<accession>A0ABP9NWC3</accession>
<protein>
    <submittedName>
        <fullName evidence="1">NAD(P)H nitroreductase</fullName>
    </submittedName>
</protein>
<dbReference type="Gene3D" id="3.40.109.10">
    <property type="entry name" value="NADH Oxidase"/>
    <property type="match status" value="1"/>
</dbReference>
<evidence type="ECO:0000313" key="2">
    <source>
        <dbReference type="Proteomes" id="UP001500804"/>
    </source>
</evidence>
<dbReference type="EMBL" id="BAABJO010000030">
    <property type="protein sequence ID" value="GAA5134656.1"/>
    <property type="molecule type" value="Genomic_DNA"/>
</dbReference>
<dbReference type="RefSeq" id="WP_345610024.1">
    <property type="nucleotide sequence ID" value="NZ_BAABJO010000030.1"/>
</dbReference>
<name>A0ABP9NWC3_9PSEU</name>
<reference evidence="2" key="1">
    <citation type="journal article" date="2019" name="Int. J. Syst. Evol. Microbiol.">
        <title>The Global Catalogue of Microorganisms (GCM) 10K type strain sequencing project: providing services to taxonomists for standard genome sequencing and annotation.</title>
        <authorList>
            <consortium name="The Broad Institute Genomics Platform"/>
            <consortium name="The Broad Institute Genome Sequencing Center for Infectious Disease"/>
            <person name="Wu L."/>
            <person name="Ma J."/>
        </authorList>
    </citation>
    <scope>NUCLEOTIDE SEQUENCE [LARGE SCALE GENOMIC DNA]</scope>
    <source>
        <strain evidence="2">JCM 18302</strain>
    </source>
</reference>
<dbReference type="PANTHER" id="PTHR23026">
    <property type="entry name" value="NADPH NITROREDUCTASE"/>
    <property type="match status" value="1"/>
</dbReference>
<gene>
    <name evidence="1" type="ORF">GCM10023320_62810</name>
</gene>
<dbReference type="NCBIfam" id="NF047509">
    <property type="entry name" value="Rv3131_FMN_oxido"/>
    <property type="match status" value="1"/>
</dbReference>
<dbReference type="SUPFAM" id="SSF55469">
    <property type="entry name" value="FMN-dependent nitroreductase-like"/>
    <property type="match status" value="2"/>
</dbReference>
<dbReference type="PANTHER" id="PTHR23026:SF123">
    <property type="entry name" value="NAD(P)H NITROREDUCTASE RV3131-RELATED"/>
    <property type="match status" value="1"/>
</dbReference>
<comment type="caution">
    <text evidence="1">The sequence shown here is derived from an EMBL/GenBank/DDBJ whole genome shotgun (WGS) entry which is preliminary data.</text>
</comment>